<reference evidence="2" key="2">
    <citation type="submission" date="2020-09" db="EMBL/GenBank/DDBJ databases">
        <title>Pseudomonas syringae pv. eriobotryae genome sequence causing loquat canker disease.</title>
        <authorList>
            <person name="Fukuda S."/>
            <person name="Tashiro H."/>
            <person name="Nagano Y."/>
        </authorList>
    </citation>
    <scope>NUCLEOTIDE SEQUENCE</scope>
    <source>
        <strain evidence="2">AM001</strain>
    </source>
</reference>
<dbReference type="Proteomes" id="UP000275613">
    <property type="component" value="Unassembled WGS sequence"/>
</dbReference>
<dbReference type="RefSeq" id="WP_057421105.1">
    <property type="nucleotide sequence ID" value="NZ_BMZW01000051.1"/>
</dbReference>
<sequence length="95" mass="9966">MKKGYIIASVNVSDPEAYSTYAQASAIALKANQGIALAKGGQQQILEGMAGARSVILEFPSYALAVAYYQSIEYQTAKGHRLNAAVANIIAVEGS</sequence>
<dbReference type="SUPFAM" id="SSF54909">
    <property type="entry name" value="Dimeric alpha+beta barrel"/>
    <property type="match status" value="1"/>
</dbReference>
<evidence type="ECO:0000313" key="4">
    <source>
        <dbReference type="Proteomes" id="UP000275613"/>
    </source>
</evidence>
<dbReference type="EMBL" id="BMZW01000051">
    <property type="protein sequence ID" value="GFZ62803.1"/>
    <property type="molecule type" value="Genomic_DNA"/>
</dbReference>
<feature type="domain" description="DUF1330" evidence="1">
    <location>
        <begin position="3"/>
        <end position="94"/>
    </location>
</feature>
<evidence type="ECO:0000313" key="2">
    <source>
        <dbReference type="EMBL" id="GFZ62803.1"/>
    </source>
</evidence>
<name>A0A108WWZ6_PSEA0</name>
<reference evidence="3 4" key="1">
    <citation type="submission" date="2018-08" db="EMBL/GenBank/DDBJ databases">
        <title>Recombination of ecologically and evolutionarily significant loci maintains genetic cohesion in the Pseudomonas syringae species complex.</title>
        <authorList>
            <person name="Dillon M."/>
            <person name="Thakur S."/>
            <person name="Almeida R.N.D."/>
            <person name="Weir B.S."/>
            <person name="Guttman D.S."/>
        </authorList>
    </citation>
    <scope>NUCLEOTIDE SEQUENCE [LARGE SCALE GENOMIC DNA]</scope>
    <source>
        <strain evidence="3 4">ICMP 4316</strain>
    </source>
</reference>
<proteinExistence type="predicted"/>
<dbReference type="InterPro" id="IPR011008">
    <property type="entry name" value="Dimeric_a/b-barrel"/>
</dbReference>
<comment type="caution">
    <text evidence="3">The sequence shown here is derived from an EMBL/GenBank/DDBJ whole genome shotgun (WGS) entry which is preliminary data.</text>
</comment>
<dbReference type="AlphaFoldDB" id="A0A108WWZ6"/>
<protein>
    <recommendedName>
        <fullName evidence="1">DUF1330 domain-containing protein</fullName>
    </recommendedName>
</protein>
<evidence type="ECO:0000313" key="3">
    <source>
        <dbReference type="EMBL" id="RMO48399.1"/>
    </source>
</evidence>
<gene>
    <name evidence="3" type="ORF">ALQ39_00588</name>
    <name evidence="2" type="ORF">PSE10A_53140</name>
</gene>
<dbReference type="Gene3D" id="3.30.70.100">
    <property type="match status" value="1"/>
</dbReference>
<dbReference type="EMBL" id="RBPV01000534">
    <property type="protein sequence ID" value="RMO48399.1"/>
    <property type="molecule type" value="Genomic_DNA"/>
</dbReference>
<dbReference type="PANTHER" id="PTHR41521">
    <property type="match status" value="1"/>
</dbReference>
<dbReference type="InterPro" id="IPR010753">
    <property type="entry name" value="DUF1330"/>
</dbReference>
<dbReference type="PANTHER" id="PTHR41521:SF4">
    <property type="entry name" value="BLR0684 PROTEIN"/>
    <property type="match status" value="1"/>
</dbReference>
<accession>A0A108WWZ6</accession>
<dbReference type="Pfam" id="PF07045">
    <property type="entry name" value="DUF1330"/>
    <property type="match status" value="1"/>
</dbReference>
<evidence type="ECO:0000259" key="1">
    <source>
        <dbReference type="Pfam" id="PF07045"/>
    </source>
</evidence>
<dbReference type="Proteomes" id="UP000630864">
    <property type="component" value="Unassembled WGS sequence"/>
</dbReference>
<organism evidence="3 4">
    <name type="scientific">Pseudomonas amygdali pv. eriobotryae</name>
    <dbReference type="NCBI Taxonomy" id="129137"/>
    <lineage>
        <taxon>Bacteria</taxon>
        <taxon>Pseudomonadati</taxon>
        <taxon>Pseudomonadota</taxon>
        <taxon>Gammaproteobacteria</taxon>
        <taxon>Pseudomonadales</taxon>
        <taxon>Pseudomonadaceae</taxon>
        <taxon>Pseudomonas</taxon>
        <taxon>Pseudomonas amygdali</taxon>
    </lineage>
</organism>